<dbReference type="InterPro" id="IPR042175">
    <property type="entry name" value="Cell/Rod_MreC_2"/>
</dbReference>
<dbReference type="PANTHER" id="PTHR34138">
    <property type="entry name" value="CELL SHAPE-DETERMINING PROTEIN MREC"/>
    <property type="match status" value="1"/>
</dbReference>
<dbReference type="InterPro" id="IPR042177">
    <property type="entry name" value="Cell/Rod_1"/>
</dbReference>
<evidence type="ECO:0000259" key="7">
    <source>
        <dbReference type="Pfam" id="PF04085"/>
    </source>
</evidence>
<comment type="similarity">
    <text evidence="1 5">Belongs to the MreC family.</text>
</comment>
<feature type="transmembrane region" description="Helical" evidence="6">
    <location>
        <begin position="20"/>
        <end position="42"/>
    </location>
</feature>
<evidence type="ECO:0000313" key="9">
    <source>
        <dbReference type="Proteomes" id="UP000561459"/>
    </source>
</evidence>
<gene>
    <name evidence="8" type="ORF">GGR39_002837</name>
</gene>
<feature type="domain" description="Rod shape-determining protein MreC beta-barrel core" evidence="7">
    <location>
        <begin position="139"/>
        <end position="273"/>
    </location>
</feature>
<dbReference type="InterPro" id="IPR007221">
    <property type="entry name" value="MreC"/>
</dbReference>
<evidence type="ECO:0000256" key="5">
    <source>
        <dbReference type="PIRNR" id="PIRNR038471"/>
    </source>
</evidence>
<dbReference type="Gene3D" id="2.40.10.340">
    <property type="entry name" value="Rod shape-determining protein MreC, domain 1"/>
    <property type="match status" value="1"/>
</dbReference>
<accession>A0A7W6C3U9</accession>
<dbReference type="Proteomes" id="UP000561459">
    <property type="component" value="Unassembled WGS sequence"/>
</dbReference>
<dbReference type="Gene3D" id="2.40.10.350">
    <property type="entry name" value="Rod shape-determining protein MreC, domain 2"/>
    <property type="match status" value="1"/>
</dbReference>
<keyword evidence="9" id="KW-1185">Reference proteome</keyword>
<dbReference type="EMBL" id="JACIDY010000007">
    <property type="protein sequence ID" value="MBB3941169.1"/>
    <property type="molecule type" value="Genomic_DNA"/>
</dbReference>
<protein>
    <recommendedName>
        <fullName evidence="2 5">Cell shape-determining protein MreC</fullName>
    </recommendedName>
    <alternativeName>
        <fullName evidence="4 5">Cell shape protein MreC</fullName>
    </alternativeName>
</protein>
<dbReference type="GO" id="GO:0008360">
    <property type="term" value="P:regulation of cell shape"/>
    <property type="evidence" value="ECO:0007669"/>
    <property type="project" value="UniProtKB-KW"/>
</dbReference>
<keyword evidence="3 5" id="KW-0133">Cell shape</keyword>
<name>A0A7W6C3U9_9SPHN</name>
<keyword evidence="6" id="KW-0472">Membrane</keyword>
<dbReference type="RefSeq" id="WP_058737724.1">
    <property type="nucleotide sequence ID" value="NZ_JACIDY010000007.1"/>
</dbReference>
<dbReference type="InterPro" id="IPR055342">
    <property type="entry name" value="MreC_beta-barrel_core"/>
</dbReference>
<comment type="function">
    <text evidence="5">Involved in formation and maintenance of cell shape.</text>
</comment>
<organism evidence="8 9">
    <name type="scientific">Novosphingobium fluoreni</name>
    <dbReference type="NCBI Taxonomy" id="1391222"/>
    <lineage>
        <taxon>Bacteria</taxon>
        <taxon>Pseudomonadati</taxon>
        <taxon>Pseudomonadota</taxon>
        <taxon>Alphaproteobacteria</taxon>
        <taxon>Sphingomonadales</taxon>
        <taxon>Sphingomonadaceae</taxon>
        <taxon>Novosphingobium</taxon>
    </lineage>
</organism>
<reference evidence="8 9" key="1">
    <citation type="submission" date="2020-08" db="EMBL/GenBank/DDBJ databases">
        <title>Genomic Encyclopedia of Type Strains, Phase IV (KMG-IV): sequencing the most valuable type-strain genomes for metagenomic binning, comparative biology and taxonomic classification.</title>
        <authorList>
            <person name="Goeker M."/>
        </authorList>
    </citation>
    <scope>NUCLEOTIDE SEQUENCE [LARGE SCALE GENOMIC DNA]</scope>
    <source>
        <strain evidence="8 9">DSM 27568</strain>
    </source>
</reference>
<comment type="caution">
    <text evidence="8">The sequence shown here is derived from an EMBL/GenBank/DDBJ whole genome shotgun (WGS) entry which is preliminary data.</text>
</comment>
<dbReference type="GO" id="GO:0005886">
    <property type="term" value="C:plasma membrane"/>
    <property type="evidence" value="ECO:0007669"/>
    <property type="project" value="TreeGrafter"/>
</dbReference>
<dbReference type="PIRSF" id="PIRSF038471">
    <property type="entry name" value="MreC"/>
    <property type="match status" value="1"/>
</dbReference>
<dbReference type="AlphaFoldDB" id="A0A7W6C3U9"/>
<dbReference type="PANTHER" id="PTHR34138:SF1">
    <property type="entry name" value="CELL SHAPE-DETERMINING PROTEIN MREC"/>
    <property type="match status" value="1"/>
</dbReference>
<evidence type="ECO:0000256" key="6">
    <source>
        <dbReference type="SAM" id="Phobius"/>
    </source>
</evidence>
<sequence length="293" mass="30681">MAPPANRRSGYSRRAQYTIFISYFAGVAGVLLGVVLLVVSFVQPSAFTGLRVLAADLTEPAGHVTATGRMASKDFFATVSGYFKAGSQHARLERELAIAKIRLVEARATAVENRRLKGLLGLAQQSPAPVVVTRLTSSTAASTRRYATLAAGADRGVQKGMPVRSEMGLLGRVLEVGQGSARVLLVTDSESVVPVRRASDGVPAFAQGTGDGTLRIRLINLGLNPLKKGDVLVTSGSGGLYRPGTPIAIVANILRDGATAQVIANPSDSDYVLVDRPFAPVPPPAITPIPDSQ</sequence>
<evidence type="ECO:0000256" key="1">
    <source>
        <dbReference type="ARBA" id="ARBA00009369"/>
    </source>
</evidence>
<evidence type="ECO:0000256" key="4">
    <source>
        <dbReference type="ARBA" id="ARBA00032089"/>
    </source>
</evidence>
<evidence type="ECO:0000256" key="2">
    <source>
        <dbReference type="ARBA" id="ARBA00013855"/>
    </source>
</evidence>
<keyword evidence="6" id="KW-0812">Transmembrane</keyword>
<proteinExistence type="inferred from homology"/>
<evidence type="ECO:0000313" key="8">
    <source>
        <dbReference type="EMBL" id="MBB3941169.1"/>
    </source>
</evidence>
<keyword evidence="6" id="KW-1133">Transmembrane helix</keyword>
<evidence type="ECO:0000256" key="3">
    <source>
        <dbReference type="ARBA" id="ARBA00022960"/>
    </source>
</evidence>
<dbReference type="Pfam" id="PF04085">
    <property type="entry name" value="MreC"/>
    <property type="match status" value="1"/>
</dbReference>